<organism evidence="3 4">
    <name type="scientific">Marinibactrum halimedae</name>
    <dbReference type="NCBI Taxonomy" id="1444977"/>
    <lineage>
        <taxon>Bacteria</taxon>
        <taxon>Pseudomonadati</taxon>
        <taxon>Pseudomonadota</taxon>
        <taxon>Gammaproteobacteria</taxon>
        <taxon>Cellvibrionales</taxon>
        <taxon>Cellvibrionaceae</taxon>
        <taxon>Marinibactrum</taxon>
    </lineage>
</organism>
<gene>
    <name evidence="3" type="ORF">GCM10007877_06090</name>
</gene>
<dbReference type="PANTHER" id="PTHR10072">
    <property type="entry name" value="IRON-SULFUR CLUSTER ASSEMBLY PROTEIN"/>
    <property type="match status" value="1"/>
</dbReference>
<accession>A0AA37T7Y7</accession>
<dbReference type="GO" id="GO:0005829">
    <property type="term" value="C:cytosol"/>
    <property type="evidence" value="ECO:0007669"/>
    <property type="project" value="TreeGrafter"/>
</dbReference>
<dbReference type="InterPro" id="IPR050322">
    <property type="entry name" value="Fe-S_cluster_asmbl/transfer"/>
</dbReference>
<dbReference type="GO" id="GO:0051537">
    <property type="term" value="F:2 iron, 2 sulfur cluster binding"/>
    <property type="evidence" value="ECO:0007669"/>
    <property type="project" value="TreeGrafter"/>
</dbReference>
<evidence type="ECO:0000259" key="2">
    <source>
        <dbReference type="Pfam" id="PF01521"/>
    </source>
</evidence>
<evidence type="ECO:0000256" key="1">
    <source>
        <dbReference type="ARBA" id="ARBA00006718"/>
    </source>
</evidence>
<dbReference type="Gene3D" id="2.60.300.12">
    <property type="entry name" value="HesB-like domain"/>
    <property type="match status" value="1"/>
</dbReference>
<dbReference type="SUPFAM" id="SSF89360">
    <property type="entry name" value="HesB-like domain"/>
    <property type="match status" value="1"/>
</dbReference>
<dbReference type="RefSeq" id="WP_232592285.1">
    <property type="nucleotide sequence ID" value="NZ_BSPD01000020.1"/>
</dbReference>
<dbReference type="AlphaFoldDB" id="A0AA37T7Y7"/>
<dbReference type="EMBL" id="BSPD01000020">
    <property type="protein sequence ID" value="GLS24895.1"/>
    <property type="molecule type" value="Genomic_DNA"/>
</dbReference>
<dbReference type="InterPro" id="IPR000361">
    <property type="entry name" value="ATAP_core_dom"/>
</dbReference>
<name>A0AA37T7Y7_9GAMM</name>
<proteinExistence type="inferred from homology"/>
<dbReference type="NCBIfam" id="TIGR00049">
    <property type="entry name" value="iron-sulfur cluster assembly accessory protein"/>
    <property type="match status" value="1"/>
</dbReference>
<comment type="caution">
    <text evidence="3">The sequence shown here is derived from an EMBL/GenBank/DDBJ whole genome shotgun (WGS) entry which is preliminary data.</text>
</comment>
<comment type="similarity">
    <text evidence="1">Belongs to the HesB/IscA family.</text>
</comment>
<evidence type="ECO:0000313" key="4">
    <source>
        <dbReference type="Proteomes" id="UP001156870"/>
    </source>
</evidence>
<dbReference type="Pfam" id="PF01521">
    <property type="entry name" value="Fe-S_biosyn"/>
    <property type="match status" value="1"/>
</dbReference>
<sequence>MSVATYDPSATPVTVTDKALKYFEKNKTSGVQSVIRLSTETRGCTGYAYVLDFVPAPEEGDALLTLSDGLSMAIDQDTLALVRGTEIDLVTEGINQVVKFNNPNVVSECGCGESFSVS</sequence>
<keyword evidence="4" id="KW-1185">Reference proteome</keyword>
<protein>
    <submittedName>
        <fullName evidence="3">Iron-binding protein IscA</fullName>
    </submittedName>
</protein>
<dbReference type="InterPro" id="IPR016092">
    <property type="entry name" value="ATAP"/>
</dbReference>
<dbReference type="Proteomes" id="UP001156870">
    <property type="component" value="Unassembled WGS sequence"/>
</dbReference>
<dbReference type="InterPro" id="IPR035903">
    <property type="entry name" value="HesB-like_dom_sf"/>
</dbReference>
<evidence type="ECO:0000313" key="3">
    <source>
        <dbReference type="EMBL" id="GLS24895.1"/>
    </source>
</evidence>
<dbReference type="GO" id="GO:0016226">
    <property type="term" value="P:iron-sulfur cluster assembly"/>
    <property type="evidence" value="ECO:0007669"/>
    <property type="project" value="InterPro"/>
</dbReference>
<feature type="domain" description="Core" evidence="2">
    <location>
        <begin position="13"/>
        <end position="113"/>
    </location>
</feature>
<reference evidence="3 4" key="1">
    <citation type="journal article" date="2014" name="Int. J. Syst. Evol. Microbiol.">
        <title>Complete genome sequence of Corynebacterium casei LMG S-19264T (=DSM 44701T), isolated from a smear-ripened cheese.</title>
        <authorList>
            <consortium name="US DOE Joint Genome Institute (JGI-PGF)"/>
            <person name="Walter F."/>
            <person name="Albersmeier A."/>
            <person name="Kalinowski J."/>
            <person name="Ruckert C."/>
        </authorList>
    </citation>
    <scope>NUCLEOTIDE SEQUENCE [LARGE SCALE GENOMIC DNA]</scope>
    <source>
        <strain evidence="3 4">NBRC 110095</strain>
    </source>
</reference>
<dbReference type="PANTHER" id="PTHR10072:SF41">
    <property type="entry name" value="IRON-SULFUR CLUSTER ASSEMBLY 1 HOMOLOG, MITOCHONDRIAL"/>
    <property type="match status" value="1"/>
</dbReference>